<dbReference type="HOGENOM" id="CLU_649972_0_0_0"/>
<accession>A0A0S6W9F1</accession>
<sequence length="422" mass="47569">MQVSVMKYVVIILLLFCLFISPHFASAAIDSGEVPADYMVWSSWYWPFHNDYNPNLYDANEAMARYDAFDVGAKSQAWEYEHHGPPQNPEPWWGHCHAWSGAACWEKQPATEKKLNGVTFRIRDQKGLLIEMYHKCADGIYYEIFVNDPSPGLFWRYLRNELRGDNAMHGHGMGFAAELYYGASVWNYPVYKYEVTYSDSSPYSGTMKIWVAADGQPSYADSTTLYNRVFTYQFEGVKGDGAAPVDSGTWVGSGPYHRPDAIWRPYPPSTWLQYVENSELDEPHLKGILSGDNSSMAYKTFERTVVVPGNTRWLDSGVAVASGDMLTFTAQGTVVYSATGYACGPAGTTWSDTRDQKDPIWNRPHSGLIGKIGETSSPFFIGERYSFQAGSDGKVFLGINDYWYQGNCGKFTVNIRRRSPNL</sequence>
<feature type="signal peptide" evidence="1">
    <location>
        <begin position="1"/>
        <end position="27"/>
    </location>
</feature>
<feature type="chain" id="PRO_5006631662" evidence="1">
    <location>
        <begin position="28"/>
        <end position="422"/>
    </location>
</feature>
<name>A0A0S6W9F1_VECG1</name>
<keyword evidence="1" id="KW-0732">Signal</keyword>
<gene>
    <name evidence="2" type="ORF">U27_01886</name>
</gene>
<dbReference type="eggNOG" id="ENOG5033ECP">
    <property type="taxonomic scope" value="Bacteria"/>
</dbReference>
<protein>
    <submittedName>
        <fullName evidence="2">Uncharacterized protein</fullName>
    </submittedName>
</protein>
<dbReference type="EMBL" id="DF820463">
    <property type="protein sequence ID" value="GAK55055.1"/>
    <property type="molecule type" value="Genomic_DNA"/>
</dbReference>
<evidence type="ECO:0000313" key="2">
    <source>
        <dbReference type="EMBL" id="GAK55055.1"/>
    </source>
</evidence>
<dbReference type="InterPro" id="IPR032048">
    <property type="entry name" value="TGase_elicitor"/>
</dbReference>
<evidence type="ECO:0000313" key="3">
    <source>
        <dbReference type="Proteomes" id="UP000030661"/>
    </source>
</evidence>
<keyword evidence="3" id="KW-1185">Reference proteome</keyword>
<evidence type="ECO:0000256" key="1">
    <source>
        <dbReference type="SAM" id="SignalP"/>
    </source>
</evidence>
<reference evidence="2 3" key="1">
    <citation type="journal article" date="2015" name="PeerJ">
        <title>First genomic representation of candidate bacterial phylum KSB3 points to enhanced environmental sensing as a trigger of wastewater bulking.</title>
        <authorList>
            <person name="Sekiguchi Y."/>
            <person name="Ohashi A."/>
            <person name="Parks D.H."/>
            <person name="Yamauchi T."/>
            <person name="Tyson G.W."/>
            <person name="Hugenholtz P."/>
        </authorList>
    </citation>
    <scope>NUCLEOTIDE SEQUENCE [LARGE SCALE GENOMIC DNA]</scope>
</reference>
<proteinExistence type="predicted"/>
<dbReference type="Pfam" id="PF16683">
    <property type="entry name" value="TGase_elicitor"/>
    <property type="match status" value="1"/>
</dbReference>
<organism evidence="2 3">
    <name type="scientific">Vecturithrix granuli</name>
    <dbReference type="NCBI Taxonomy" id="1499967"/>
    <lineage>
        <taxon>Bacteria</taxon>
        <taxon>Candidatus Moduliflexota</taxon>
        <taxon>Candidatus Vecturitrichia</taxon>
        <taxon>Candidatus Vecturitrichales</taxon>
        <taxon>Candidatus Vecturitrichaceae</taxon>
        <taxon>Candidatus Vecturithrix</taxon>
    </lineage>
</organism>
<dbReference type="AlphaFoldDB" id="A0A0S6W9F1"/>
<dbReference type="GO" id="GO:0016755">
    <property type="term" value="F:aminoacyltransferase activity"/>
    <property type="evidence" value="ECO:0007669"/>
    <property type="project" value="InterPro"/>
</dbReference>
<dbReference type="Proteomes" id="UP000030661">
    <property type="component" value="Unassembled WGS sequence"/>
</dbReference>
<dbReference type="Gene3D" id="2.60.120.430">
    <property type="entry name" value="Galactose-binding lectin"/>
    <property type="match status" value="1"/>
</dbReference>